<evidence type="ECO:0000256" key="10">
    <source>
        <dbReference type="ARBA" id="ARBA00023160"/>
    </source>
</evidence>
<feature type="transmembrane region" description="Helical" evidence="12">
    <location>
        <begin position="233"/>
        <end position="253"/>
    </location>
</feature>
<dbReference type="Proteomes" id="UP000033140">
    <property type="component" value="Unassembled WGS sequence"/>
</dbReference>
<reference evidence="14 15" key="3">
    <citation type="journal article" date="2015" name="Genome Announc.">
        <title>Draft Genome Sequence of the Archiascomycetous Yeast Saitoella complicata.</title>
        <authorList>
            <person name="Yamauchi K."/>
            <person name="Kondo S."/>
            <person name="Hamamoto M."/>
            <person name="Takahashi Y."/>
            <person name="Ogura Y."/>
            <person name="Hayashi T."/>
            <person name="Nishida H."/>
        </authorList>
    </citation>
    <scope>NUCLEOTIDE SEQUENCE [LARGE SCALE GENOMIC DNA]</scope>
    <source>
        <strain evidence="14 15">NRRL Y-17804</strain>
    </source>
</reference>
<comment type="similarity">
    <text evidence="2 12">Belongs to the ELO family.</text>
</comment>
<evidence type="ECO:0000256" key="3">
    <source>
        <dbReference type="ARBA" id="ARBA00022516"/>
    </source>
</evidence>
<feature type="transmembrane region" description="Helical" evidence="12">
    <location>
        <begin position="418"/>
        <end position="440"/>
    </location>
</feature>
<gene>
    <name evidence="14" type="ORF">G7K_6388-t1</name>
</gene>
<comment type="catalytic activity">
    <reaction evidence="11">
        <text>a very-long-chain acyl-CoA + malonyl-CoA + H(+) = a very-long-chain 3-oxoacyl-CoA + CO2 + CoA</text>
        <dbReference type="Rhea" id="RHEA:32727"/>
        <dbReference type="ChEBI" id="CHEBI:15378"/>
        <dbReference type="ChEBI" id="CHEBI:16526"/>
        <dbReference type="ChEBI" id="CHEBI:57287"/>
        <dbReference type="ChEBI" id="CHEBI:57384"/>
        <dbReference type="ChEBI" id="CHEBI:90725"/>
        <dbReference type="ChEBI" id="CHEBI:90736"/>
        <dbReference type="EC" id="2.3.1.199"/>
    </reaction>
</comment>
<feature type="transmembrane region" description="Helical" evidence="12">
    <location>
        <begin position="134"/>
        <end position="153"/>
    </location>
</feature>
<feature type="region of interest" description="Disordered" evidence="13">
    <location>
        <begin position="1"/>
        <end position="33"/>
    </location>
</feature>
<keyword evidence="5 12" id="KW-0812">Transmembrane</keyword>
<dbReference type="InterPro" id="IPR030457">
    <property type="entry name" value="ELO_CS"/>
</dbReference>
<protein>
    <recommendedName>
        <fullName evidence="12">Elongation of fatty acids protein</fullName>
        <ecNumber evidence="12">2.3.1.-</ecNumber>
    </recommendedName>
</protein>
<keyword evidence="15" id="KW-1185">Reference proteome</keyword>
<evidence type="ECO:0000256" key="11">
    <source>
        <dbReference type="ARBA" id="ARBA00047375"/>
    </source>
</evidence>
<evidence type="ECO:0000313" key="15">
    <source>
        <dbReference type="Proteomes" id="UP000033140"/>
    </source>
</evidence>
<keyword evidence="4 12" id="KW-0808">Transferase</keyword>
<keyword evidence="9 12" id="KW-0472">Membrane</keyword>
<evidence type="ECO:0000256" key="6">
    <source>
        <dbReference type="ARBA" id="ARBA00022832"/>
    </source>
</evidence>
<dbReference type="AlphaFoldDB" id="A0A0E9NR23"/>
<dbReference type="STRING" id="698492.A0A0E9NR23"/>
<keyword evidence="3 12" id="KW-0444">Lipid biosynthesis</keyword>
<evidence type="ECO:0000256" key="4">
    <source>
        <dbReference type="ARBA" id="ARBA00022679"/>
    </source>
</evidence>
<dbReference type="OMA" id="LSMIVWN"/>
<comment type="caution">
    <text evidence="14">The sequence shown here is derived from an EMBL/GenBank/DDBJ whole genome shotgun (WGS) entry which is preliminary data.</text>
</comment>
<comment type="subcellular location">
    <subcellularLocation>
        <location evidence="1">Membrane</location>
        <topology evidence="1">Multi-pass membrane protein</topology>
    </subcellularLocation>
</comment>
<feature type="transmembrane region" description="Helical" evidence="12">
    <location>
        <begin position="274"/>
        <end position="294"/>
    </location>
</feature>
<evidence type="ECO:0000256" key="2">
    <source>
        <dbReference type="ARBA" id="ARBA00007263"/>
    </source>
</evidence>
<dbReference type="PANTHER" id="PTHR11157">
    <property type="entry name" value="FATTY ACID ACYL TRANSFERASE-RELATED"/>
    <property type="match status" value="1"/>
</dbReference>
<dbReference type="GO" id="GO:0034625">
    <property type="term" value="P:fatty acid elongation, monounsaturated fatty acid"/>
    <property type="evidence" value="ECO:0007669"/>
    <property type="project" value="TreeGrafter"/>
</dbReference>
<keyword evidence="10 12" id="KW-0275">Fatty acid biosynthesis</keyword>
<comment type="catalytic activity">
    <reaction evidence="12">
        <text>an acyl-CoA + malonyl-CoA + H(+) = a 3-oxoacyl-CoA + CO2 + CoA</text>
        <dbReference type="Rhea" id="RHEA:50252"/>
        <dbReference type="ChEBI" id="CHEBI:15378"/>
        <dbReference type="ChEBI" id="CHEBI:16526"/>
        <dbReference type="ChEBI" id="CHEBI:57287"/>
        <dbReference type="ChEBI" id="CHEBI:57384"/>
        <dbReference type="ChEBI" id="CHEBI:58342"/>
        <dbReference type="ChEBI" id="CHEBI:90726"/>
    </reaction>
    <physiologicalReaction direction="left-to-right" evidence="12">
        <dbReference type="Rhea" id="RHEA:50253"/>
    </physiologicalReaction>
</comment>
<dbReference type="InterPro" id="IPR002076">
    <property type="entry name" value="ELO_fam"/>
</dbReference>
<sequence>MGGPRPDRTTPSSKVESALKYRRAPRPPKTFPPTQSPSFPFFLLYVFFKQSGKMLEVSVPSIDRPFGVYLWPLFDAAWEKVMGYPAHDFDFVPGKTPMSTVREVVAALVTYYIVIFGGRAIMKNFSPLKLNFFFQVHNVLLTLLSLGLLLLLVEQILPIIVRHGVFYSICSHGAWTQPIVTLYYLNYLTKYIELIDTVFLFLKKKPLNFLHYYHHGATALLCYSQLVGHTSVSYVPIVLNLTVHVLMYWYYFLSARGIRVWWKEWVTRTQIIQFVLDLGFVYFASYTYFAFHYFPSLPNKGSCAGEEFAALFGCGLLTSYLFLFIAFYAATYKKAGKKVANRKVSNGSIAIDPKFTSEDLKSLKVNGESTGAKVAANSPRSRKLGGCGKKIWTVKKGHQKNTLGGVRLCIMKAGLMGIAAYIFAAASISCYFWFASLIFAL</sequence>
<evidence type="ECO:0000256" key="13">
    <source>
        <dbReference type="SAM" id="MobiDB-lite"/>
    </source>
</evidence>
<dbReference type="PANTHER" id="PTHR11157:SF134">
    <property type="entry name" value="ELONGATION OF FATTY ACIDS PROTEIN 1-RELATED"/>
    <property type="match status" value="1"/>
</dbReference>
<evidence type="ECO:0000256" key="1">
    <source>
        <dbReference type="ARBA" id="ARBA00004141"/>
    </source>
</evidence>
<dbReference type="GO" id="GO:0030148">
    <property type="term" value="P:sphingolipid biosynthetic process"/>
    <property type="evidence" value="ECO:0007669"/>
    <property type="project" value="TreeGrafter"/>
</dbReference>
<evidence type="ECO:0000256" key="7">
    <source>
        <dbReference type="ARBA" id="ARBA00022989"/>
    </source>
</evidence>
<feature type="transmembrane region" description="Helical" evidence="12">
    <location>
        <begin position="309"/>
        <end position="330"/>
    </location>
</feature>
<keyword evidence="8 12" id="KW-0443">Lipid metabolism</keyword>
<accession>A0A0E9NR23</accession>
<keyword evidence="6 12" id="KW-0276">Fatty acid metabolism</keyword>
<feature type="transmembrane region" description="Helical" evidence="12">
    <location>
        <begin position="104"/>
        <end position="122"/>
    </location>
</feature>
<dbReference type="EMBL" id="BACD03000065">
    <property type="protein sequence ID" value="GAO52309.1"/>
    <property type="molecule type" value="Genomic_DNA"/>
</dbReference>
<evidence type="ECO:0000313" key="14">
    <source>
        <dbReference type="EMBL" id="GAO52309.1"/>
    </source>
</evidence>
<feature type="transmembrane region" description="Helical" evidence="12">
    <location>
        <begin position="165"/>
        <end position="185"/>
    </location>
</feature>
<dbReference type="GO" id="GO:0005789">
    <property type="term" value="C:endoplasmic reticulum membrane"/>
    <property type="evidence" value="ECO:0007669"/>
    <property type="project" value="TreeGrafter"/>
</dbReference>
<reference evidence="14 15" key="2">
    <citation type="journal article" date="2014" name="J. Gen. Appl. Microbiol.">
        <title>The early diverging ascomycetous budding yeast Saitoella complicata has three histone deacetylases belonging to the Clr6, Hos2, and Rpd3 lineages.</title>
        <authorList>
            <person name="Nishida H."/>
            <person name="Matsumoto T."/>
            <person name="Kondo S."/>
            <person name="Hamamoto M."/>
            <person name="Yoshikawa H."/>
        </authorList>
    </citation>
    <scope>NUCLEOTIDE SEQUENCE [LARGE SCALE GENOMIC DNA]</scope>
    <source>
        <strain evidence="14 15">NRRL Y-17804</strain>
    </source>
</reference>
<dbReference type="GO" id="GO:0042761">
    <property type="term" value="P:very long-chain fatty acid biosynthetic process"/>
    <property type="evidence" value="ECO:0007669"/>
    <property type="project" value="TreeGrafter"/>
</dbReference>
<name>A0A0E9NR23_SAICN</name>
<organism evidence="14 15">
    <name type="scientific">Saitoella complicata (strain BCRC 22490 / CBS 7301 / JCM 7358 / NBRC 10748 / NRRL Y-17804)</name>
    <dbReference type="NCBI Taxonomy" id="698492"/>
    <lineage>
        <taxon>Eukaryota</taxon>
        <taxon>Fungi</taxon>
        <taxon>Dikarya</taxon>
        <taxon>Ascomycota</taxon>
        <taxon>Taphrinomycotina</taxon>
        <taxon>Taphrinomycotina incertae sedis</taxon>
        <taxon>Saitoella</taxon>
    </lineage>
</organism>
<dbReference type="Pfam" id="PF01151">
    <property type="entry name" value="ELO"/>
    <property type="match status" value="1"/>
</dbReference>
<proteinExistence type="inferred from homology"/>
<keyword evidence="7 12" id="KW-1133">Transmembrane helix</keyword>
<dbReference type="GO" id="GO:0009922">
    <property type="term" value="F:fatty acid elongase activity"/>
    <property type="evidence" value="ECO:0007669"/>
    <property type="project" value="UniProtKB-EC"/>
</dbReference>
<dbReference type="EC" id="2.3.1.-" evidence="12"/>
<dbReference type="GO" id="GO:0019367">
    <property type="term" value="P:fatty acid elongation, saturated fatty acid"/>
    <property type="evidence" value="ECO:0007669"/>
    <property type="project" value="TreeGrafter"/>
</dbReference>
<evidence type="ECO:0000256" key="8">
    <source>
        <dbReference type="ARBA" id="ARBA00023098"/>
    </source>
</evidence>
<evidence type="ECO:0000256" key="9">
    <source>
        <dbReference type="ARBA" id="ARBA00023136"/>
    </source>
</evidence>
<reference evidence="14 15" key="1">
    <citation type="journal article" date="2011" name="J. Gen. Appl. Microbiol.">
        <title>Draft genome sequencing of the enigmatic yeast Saitoella complicata.</title>
        <authorList>
            <person name="Nishida H."/>
            <person name="Hamamoto M."/>
            <person name="Sugiyama J."/>
        </authorList>
    </citation>
    <scope>NUCLEOTIDE SEQUENCE [LARGE SCALE GENOMIC DNA]</scope>
    <source>
        <strain evidence="14 15">NRRL Y-17804</strain>
    </source>
</reference>
<evidence type="ECO:0000256" key="12">
    <source>
        <dbReference type="RuleBase" id="RU361115"/>
    </source>
</evidence>
<dbReference type="PROSITE" id="PS01188">
    <property type="entry name" value="ELO"/>
    <property type="match status" value="1"/>
</dbReference>
<dbReference type="GO" id="GO:0034626">
    <property type="term" value="P:fatty acid elongation, polyunsaturated fatty acid"/>
    <property type="evidence" value="ECO:0007669"/>
    <property type="project" value="TreeGrafter"/>
</dbReference>
<evidence type="ECO:0000256" key="5">
    <source>
        <dbReference type="ARBA" id="ARBA00022692"/>
    </source>
</evidence>